<sequence>MRPGAEFEPADALKETGRAVLIDRIMTTAIRERDTTTTWDPVKKAYSAPFFTRFFPVRFHVFVLIPRYRPLRLIHWRGVGNPPATVGNAMRLARRATQNGCNPSRESGSIRTKRTGSPR</sequence>
<comment type="caution">
    <text evidence="2">The sequence shown here is derived from an EMBL/GenBank/DDBJ whole genome shotgun (WGS) entry which is preliminary data.</text>
</comment>
<proteinExistence type="predicted"/>
<dbReference type="Proteomes" id="UP000789704">
    <property type="component" value="Unassembled WGS sequence"/>
</dbReference>
<dbReference type="EMBL" id="CAJQZC010000017">
    <property type="protein sequence ID" value="CAG4926651.1"/>
    <property type="molecule type" value="Genomic_DNA"/>
</dbReference>
<dbReference type="RefSeq" id="WP_228883790.1">
    <property type="nucleotide sequence ID" value="NZ_CAJQZC010000017.1"/>
</dbReference>
<protein>
    <submittedName>
        <fullName evidence="2">Uncharacterized protein</fullName>
    </submittedName>
</protein>
<accession>A0A9N8S137</accession>
<evidence type="ECO:0000256" key="1">
    <source>
        <dbReference type="SAM" id="MobiDB-lite"/>
    </source>
</evidence>
<evidence type="ECO:0000313" key="3">
    <source>
        <dbReference type="Proteomes" id="UP000789704"/>
    </source>
</evidence>
<keyword evidence="3" id="KW-1185">Reference proteome</keyword>
<gene>
    <name evidence="2" type="ORF">LMG31841_05606</name>
</gene>
<evidence type="ECO:0000313" key="2">
    <source>
        <dbReference type="EMBL" id="CAG4926651.1"/>
    </source>
</evidence>
<name>A0A9N8S137_9BURK</name>
<feature type="region of interest" description="Disordered" evidence="1">
    <location>
        <begin position="95"/>
        <end position="119"/>
    </location>
</feature>
<feature type="compositionally biased region" description="Polar residues" evidence="1">
    <location>
        <begin position="96"/>
        <end position="110"/>
    </location>
</feature>
<organism evidence="2 3">
    <name type="scientific">Paraburkholderia saeva</name>
    <dbReference type="NCBI Taxonomy" id="2777537"/>
    <lineage>
        <taxon>Bacteria</taxon>
        <taxon>Pseudomonadati</taxon>
        <taxon>Pseudomonadota</taxon>
        <taxon>Betaproteobacteria</taxon>
        <taxon>Burkholderiales</taxon>
        <taxon>Burkholderiaceae</taxon>
        <taxon>Paraburkholderia</taxon>
    </lineage>
</organism>
<reference evidence="2" key="1">
    <citation type="submission" date="2021-04" db="EMBL/GenBank/DDBJ databases">
        <authorList>
            <person name="Vanwijnsberghe S."/>
        </authorList>
    </citation>
    <scope>NUCLEOTIDE SEQUENCE</scope>
    <source>
        <strain evidence="2">LMG 31841</strain>
    </source>
</reference>
<dbReference type="AlphaFoldDB" id="A0A9N8S137"/>